<feature type="domain" description="SANT" evidence="7">
    <location>
        <begin position="99"/>
        <end position="151"/>
    </location>
</feature>
<evidence type="ECO:0000256" key="4">
    <source>
        <dbReference type="ARBA" id="ARBA00023242"/>
    </source>
</evidence>
<feature type="region of interest" description="Disordered" evidence="5">
    <location>
        <begin position="41"/>
        <end position="101"/>
    </location>
</feature>
<dbReference type="SUPFAM" id="SSF46689">
    <property type="entry name" value="Homeodomain-like"/>
    <property type="match status" value="1"/>
</dbReference>
<dbReference type="InterPro" id="IPR001005">
    <property type="entry name" value="SANT/Myb"/>
</dbReference>
<dbReference type="GO" id="GO:0003677">
    <property type="term" value="F:DNA binding"/>
    <property type="evidence" value="ECO:0007669"/>
    <property type="project" value="InterPro"/>
</dbReference>
<reference evidence="10" key="1">
    <citation type="journal article" date="2014" name="Nat. Genet.">
        <title>A reference genome for common bean and genome-wide analysis of dual domestications.</title>
        <authorList>
            <person name="Schmutz J."/>
            <person name="McClean P.E."/>
            <person name="Mamidi S."/>
            <person name="Wu G.A."/>
            <person name="Cannon S.B."/>
            <person name="Grimwood J."/>
            <person name="Jenkins J."/>
            <person name="Shu S."/>
            <person name="Song Q."/>
            <person name="Chavarro C."/>
            <person name="Torres-Torres M."/>
            <person name="Geffroy V."/>
            <person name="Moghaddam S.M."/>
            <person name="Gao D."/>
            <person name="Abernathy B."/>
            <person name="Barry K."/>
            <person name="Blair M."/>
            <person name="Brick M.A."/>
            <person name="Chovatia M."/>
            <person name="Gepts P."/>
            <person name="Goodstein D.M."/>
            <person name="Gonzales M."/>
            <person name="Hellsten U."/>
            <person name="Hyten D.L."/>
            <person name="Jia G."/>
            <person name="Kelly J.D."/>
            <person name="Kudrna D."/>
            <person name="Lee R."/>
            <person name="Richard M.M."/>
            <person name="Miklas P.N."/>
            <person name="Osorno J.M."/>
            <person name="Rodrigues J."/>
            <person name="Thareau V."/>
            <person name="Urrea C.A."/>
            <person name="Wang M."/>
            <person name="Yu Y."/>
            <person name="Zhang M."/>
            <person name="Wing R.A."/>
            <person name="Cregan P.B."/>
            <person name="Rokhsar D.S."/>
            <person name="Jackson S.A."/>
        </authorList>
    </citation>
    <scope>NUCLEOTIDE SEQUENCE [LARGE SCALE GENOMIC DNA]</scope>
    <source>
        <strain evidence="10">cv. G19833</strain>
    </source>
</reference>
<keyword evidence="3" id="KW-0804">Transcription</keyword>
<gene>
    <name evidence="9" type="ORF">PHAVU_003G267300g</name>
</gene>
<evidence type="ECO:0000259" key="6">
    <source>
        <dbReference type="PROSITE" id="PS50090"/>
    </source>
</evidence>
<evidence type="ECO:0000256" key="5">
    <source>
        <dbReference type="SAM" id="MobiDB-lite"/>
    </source>
</evidence>
<comment type="subcellular location">
    <subcellularLocation>
        <location evidence="1">Nucleus</location>
    </subcellularLocation>
</comment>
<dbReference type="GO" id="GO:0005634">
    <property type="term" value="C:nucleus"/>
    <property type="evidence" value="ECO:0007669"/>
    <property type="project" value="UniProtKB-SubCell"/>
</dbReference>
<evidence type="ECO:0000259" key="7">
    <source>
        <dbReference type="PROSITE" id="PS51293"/>
    </source>
</evidence>
<feature type="compositionally biased region" description="Polar residues" evidence="5">
    <location>
        <begin position="41"/>
        <end position="88"/>
    </location>
</feature>
<feature type="domain" description="HTH myb-type" evidence="8">
    <location>
        <begin position="96"/>
        <end position="151"/>
    </location>
</feature>
<dbReference type="Proteomes" id="UP000000226">
    <property type="component" value="Chromosome 3"/>
</dbReference>
<dbReference type="CDD" id="cd00167">
    <property type="entry name" value="SANT"/>
    <property type="match status" value="1"/>
</dbReference>
<evidence type="ECO:0000256" key="1">
    <source>
        <dbReference type="ARBA" id="ARBA00004123"/>
    </source>
</evidence>
<keyword evidence="10" id="KW-1185">Reference proteome</keyword>
<dbReference type="EMBL" id="CM002290">
    <property type="protein sequence ID" value="ESW28202.1"/>
    <property type="molecule type" value="Genomic_DNA"/>
</dbReference>
<dbReference type="SMART" id="SM00717">
    <property type="entry name" value="SANT"/>
    <property type="match status" value="1"/>
</dbReference>
<dbReference type="Pfam" id="PF00249">
    <property type="entry name" value="Myb_DNA-binding"/>
    <property type="match status" value="1"/>
</dbReference>
<sequence length="169" mass="19333">MSRVEGNEWESALNDELFNINFEDIFGVSIDQMLGDVNYPEETSNLQGQPLSQQSFSDHPLTQLNESVTHVESGPTQLPDNPPNSEHQNGGCGPSRQRQPRKTWSIEEHKLFLLGLRMYGGSWKKISENVVRTKTPSQLASHAQKYFIRQKMEPSQRKRKSIHDITLEL</sequence>
<keyword evidence="2" id="KW-0805">Transcription regulation</keyword>
<dbReference type="AlphaFoldDB" id="V7CDE7"/>
<dbReference type="Gene3D" id="1.10.10.60">
    <property type="entry name" value="Homeodomain-like"/>
    <property type="match status" value="1"/>
</dbReference>
<dbReference type="NCBIfam" id="TIGR01557">
    <property type="entry name" value="myb_SHAQKYF"/>
    <property type="match status" value="1"/>
</dbReference>
<dbReference type="OrthoDB" id="1434370at2759"/>
<dbReference type="PROSITE" id="PS51293">
    <property type="entry name" value="SANT"/>
    <property type="match status" value="1"/>
</dbReference>
<evidence type="ECO:0000256" key="2">
    <source>
        <dbReference type="ARBA" id="ARBA00023015"/>
    </source>
</evidence>
<organism evidence="9 10">
    <name type="scientific">Phaseolus vulgaris</name>
    <name type="common">Kidney bean</name>
    <name type="synonym">French bean</name>
    <dbReference type="NCBI Taxonomy" id="3885"/>
    <lineage>
        <taxon>Eukaryota</taxon>
        <taxon>Viridiplantae</taxon>
        <taxon>Streptophyta</taxon>
        <taxon>Embryophyta</taxon>
        <taxon>Tracheophyta</taxon>
        <taxon>Spermatophyta</taxon>
        <taxon>Magnoliopsida</taxon>
        <taxon>eudicotyledons</taxon>
        <taxon>Gunneridae</taxon>
        <taxon>Pentapetalae</taxon>
        <taxon>rosids</taxon>
        <taxon>fabids</taxon>
        <taxon>Fabales</taxon>
        <taxon>Fabaceae</taxon>
        <taxon>Papilionoideae</taxon>
        <taxon>50 kb inversion clade</taxon>
        <taxon>NPAAA clade</taxon>
        <taxon>indigoferoid/millettioid clade</taxon>
        <taxon>Phaseoleae</taxon>
        <taxon>Phaseolus</taxon>
    </lineage>
</organism>
<protein>
    <submittedName>
        <fullName evidence="9">Uncharacterized protein</fullName>
    </submittedName>
</protein>
<dbReference type="PANTHER" id="PTHR44042:SF15">
    <property type="entry name" value="DUPLICATED HOMEODOMAIN-LIKE SUPERFAMILY PROTEIN"/>
    <property type="match status" value="1"/>
</dbReference>
<keyword evidence="4" id="KW-0539">Nucleus</keyword>
<dbReference type="InterPro" id="IPR017884">
    <property type="entry name" value="SANT_dom"/>
</dbReference>
<dbReference type="PROSITE" id="PS51294">
    <property type="entry name" value="HTH_MYB"/>
    <property type="match status" value="1"/>
</dbReference>
<accession>V7CDE7</accession>
<name>V7CDE7_PHAVU</name>
<evidence type="ECO:0000256" key="3">
    <source>
        <dbReference type="ARBA" id="ARBA00023163"/>
    </source>
</evidence>
<dbReference type="Gramene" id="ESW28202">
    <property type="protein sequence ID" value="ESW28202"/>
    <property type="gene ID" value="PHAVU_003G267300g"/>
</dbReference>
<dbReference type="InterPro" id="IPR017930">
    <property type="entry name" value="Myb_dom"/>
</dbReference>
<dbReference type="PROSITE" id="PS50090">
    <property type="entry name" value="MYB_LIKE"/>
    <property type="match status" value="1"/>
</dbReference>
<dbReference type="InterPro" id="IPR006447">
    <property type="entry name" value="Myb_dom_plants"/>
</dbReference>
<evidence type="ECO:0000259" key="8">
    <source>
        <dbReference type="PROSITE" id="PS51294"/>
    </source>
</evidence>
<dbReference type="PANTHER" id="PTHR44042">
    <property type="entry name" value="DUPLICATED HOMEODOMAIN-LIKE SUPERFAMILY PROTEIN-RELATED"/>
    <property type="match status" value="1"/>
</dbReference>
<evidence type="ECO:0000313" key="9">
    <source>
        <dbReference type="EMBL" id="ESW28202.1"/>
    </source>
</evidence>
<dbReference type="eggNOG" id="KOG0724">
    <property type="taxonomic scope" value="Eukaryota"/>
</dbReference>
<evidence type="ECO:0000313" key="10">
    <source>
        <dbReference type="Proteomes" id="UP000000226"/>
    </source>
</evidence>
<feature type="non-terminal residue" evidence="9">
    <location>
        <position position="169"/>
    </location>
</feature>
<feature type="domain" description="Myb-like" evidence="6">
    <location>
        <begin position="96"/>
        <end position="147"/>
    </location>
</feature>
<proteinExistence type="predicted"/>
<dbReference type="InterPro" id="IPR009057">
    <property type="entry name" value="Homeodomain-like_sf"/>
</dbReference>